<proteinExistence type="predicted"/>
<gene>
    <name evidence="2" type="ORF">PLXY2_LOCUS5079</name>
</gene>
<evidence type="ECO:0000256" key="1">
    <source>
        <dbReference type="SAM" id="MobiDB-lite"/>
    </source>
</evidence>
<protein>
    <submittedName>
        <fullName evidence="2">(diamondback moth) hypothetical protein</fullName>
    </submittedName>
</protein>
<name>A0A8S4EB03_PLUXY</name>
<feature type="compositionally biased region" description="Basic and acidic residues" evidence="1">
    <location>
        <begin position="515"/>
        <end position="525"/>
    </location>
</feature>
<keyword evidence="3" id="KW-1185">Reference proteome</keyword>
<dbReference type="EMBL" id="CAJHNJ030000014">
    <property type="protein sequence ID" value="CAG9112851.1"/>
    <property type="molecule type" value="Genomic_DNA"/>
</dbReference>
<accession>A0A8S4EB03</accession>
<feature type="region of interest" description="Disordered" evidence="1">
    <location>
        <begin position="515"/>
        <end position="535"/>
    </location>
</feature>
<feature type="region of interest" description="Disordered" evidence="1">
    <location>
        <begin position="555"/>
        <end position="599"/>
    </location>
</feature>
<reference evidence="2" key="1">
    <citation type="submission" date="2020-11" db="EMBL/GenBank/DDBJ databases">
        <authorList>
            <person name="Whiteford S."/>
        </authorList>
    </citation>
    <scope>NUCLEOTIDE SEQUENCE</scope>
</reference>
<feature type="region of interest" description="Disordered" evidence="1">
    <location>
        <begin position="17"/>
        <end position="36"/>
    </location>
</feature>
<sequence>MLKFEEKRYSYLNQEQVAPVEESQEEDRVASASNQEQYRPGQVISLTGQELLELQQERKAPALVSAAQLQHLQQYYQQEKSQQYQQEKQGQQFYQQEKQGLVPQFYYVDPQQARQPASHTVIVRPSSSVNGGEASVGAALSVSDSGANHNAVTSFDDELLAFLGQGQDSKTAAYLTQAPAQPVASVAPQYQQIDRYITKVQPTKKPQSPKLRAKVHVNPPQSATAPQQYLIETTNNVQQHVKLPQPQLNAQPQYRFLHPQPQTKPTQTLRYVTIPQPQAIQPTSSVPQFAFYSQPETHQLQGHQNQGLKVVAAPKLQQPRTQLTYRFVPQYVSQPQQQPIQEVTQKQFRYIEARPQATAVPQQAHKEQARIPASSIDRPVTYLKRYPESEKPRTVKIYDQNYPEGLTVVQRPQHQQFANDQYYLRSLAQRPSEPRQPQLRYEIPQYSLNMEKFVEQLAEQQTSKPPHSSIYVSKNLVPKKVAHQHSVRIEEQVEGTQQPQRAHQGEKVEHVNLEQHGQSLDERRAQLPPPKNNKAYTPEEFAALVAAGYSVTPVPVGSLGSQAAQSRSSLETVQVPQQRQPLRRHQYYPLIRSEEGDRP</sequence>
<feature type="compositionally biased region" description="Polar residues" evidence="1">
    <location>
        <begin position="559"/>
        <end position="572"/>
    </location>
</feature>
<evidence type="ECO:0000313" key="3">
    <source>
        <dbReference type="Proteomes" id="UP000653454"/>
    </source>
</evidence>
<organism evidence="2 3">
    <name type="scientific">Plutella xylostella</name>
    <name type="common">Diamondback moth</name>
    <name type="synonym">Plutella maculipennis</name>
    <dbReference type="NCBI Taxonomy" id="51655"/>
    <lineage>
        <taxon>Eukaryota</taxon>
        <taxon>Metazoa</taxon>
        <taxon>Ecdysozoa</taxon>
        <taxon>Arthropoda</taxon>
        <taxon>Hexapoda</taxon>
        <taxon>Insecta</taxon>
        <taxon>Pterygota</taxon>
        <taxon>Neoptera</taxon>
        <taxon>Endopterygota</taxon>
        <taxon>Lepidoptera</taxon>
        <taxon>Glossata</taxon>
        <taxon>Ditrysia</taxon>
        <taxon>Yponomeutoidea</taxon>
        <taxon>Plutellidae</taxon>
        <taxon>Plutella</taxon>
    </lineage>
</organism>
<evidence type="ECO:0000313" key="2">
    <source>
        <dbReference type="EMBL" id="CAG9112851.1"/>
    </source>
</evidence>
<comment type="caution">
    <text evidence="2">The sequence shown here is derived from an EMBL/GenBank/DDBJ whole genome shotgun (WGS) entry which is preliminary data.</text>
</comment>
<dbReference type="Proteomes" id="UP000653454">
    <property type="component" value="Unassembled WGS sequence"/>
</dbReference>
<dbReference type="AlphaFoldDB" id="A0A8S4EB03"/>